<dbReference type="AlphaFoldDB" id="A0A2B7XPH3"/>
<evidence type="ECO:0008006" key="4">
    <source>
        <dbReference type="Google" id="ProtNLM"/>
    </source>
</evidence>
<name>A0A2B7XPH3_POLH7</name>
<dbReference type="InterPro" id="IPR052820">
    <property type="entry name" value="PhiA_domain"/>
</dbReference>
<dbReference type="Proteomes" id="UP000224634">
    <property type="component" value="Unassembled WGS sequence"/>
</dbReference>
<comment type="caution">
    <text evidence="2">The sequence shown here is derived from an EMBL/GenBank/DDBJ whole genome shotgun (WGS) entry which is preliminary data.</text>
</comment>
<dbReference type="PANTHER" id="PTHR42047">
    <property type="entry name" value="PROTEIN, PUTATIVE (AFU_ORTHOLOGUE AFUA_6G03560)-RELATED"/>
    <property type="match status" value="1"/>
</dbReference>
<sequence>MKPAIISSLAALLAATVTAQDRPSSFTVMALRSASPIHFLPMQAAGRHFWLGGKPSTYCPVQVGDNCPPGNHTVISGLTSLSVLVPGGQRMYVEPSGALGFTQAHSIYIPPGSIQYGFEYTPGTEFGIYGFTGFGATGWMACPVPDRPSYQVFAAMRNATVPSGDVDDCLGFSAAAIEYKGPSPAAWQYA</sequence>
<organism evidence="2 3">
    <name type="scientific">Polytolypa hystricis (strain UAMH7299)</name>
    <dbReference type="NCBI Taxonomy" id="1447883"/>
    <lineage>
        <taxon>Eukaryota</taxon>
        <taxon>Fungi</taxon>
        <taxon>Dikarya</taxon>
        <taxon>Ascomycota</taxon>
        <taxon>Pezizomycotina</taxon>
        <taxon>Eurotiomycetes</taxon>
        <taxon>Eurotiomycetidae</taxon>
        <taxon>Onygenales</taxon>
        <taxon>Onygenales incertae sedis</taxon>
        <taxon>Polytolypa</taxon>
    </lineage>
</organism>
<keyword evidence="3" id="KW-1185">Reference proteome</keyword>
<keyword evidence="1" id="KW-0732">Signal</keyword>
<evidence type="ECO:0000256" key="1">
    <source>
        <dbReference type="SAM" id="SignalP"/>
    </source>
</evidence>
<protein>
    <recommendedName>
        <fullName evidence="4">IgE-binding protein</fullName>
    </recommendedName>
</protein>
<feature type="signal peptide" evidence="1">
    <location>
        <begin position="1"/>
        <end position="19"/>
    </location>
</feature>
<dbReference type="EMBL" id="PDNA01000145">
    <property type="protein sequence ID" value="PGH10542.1"/>
    <property type="molecule type" value="Genomic_DNA"/>
</dbReference>
<proteinExistence type="predicted"/>
<evidence type="ECO:0000313" key="3">
    <source>
        <dbReference type="Proteomes" id="UP000224634"/>
    </source>
</evidence>
<dbReference type="STRING" id="1447883.A0A2B7XPH3"/>
<reference evidence="2 3" key="1">
    <citation type="submission" date="2017-10" db="EMBL/GenBank/DDBJ databases">
        <title>Comparative genomics in systemic dimorphic fungi from Ajellomycetaceae.</title>
        <authorList>
            <person name="Munoz J.F."/>
            <person name="Mcewen J.G."/>
            <person name="Clay O.K."/>
            <person name="Cuomo C.A."/>
        </authorList>
    </citation>
    <scope>NUCLEOTIDE SEQUENCE [LARGE SCALE GENOMIC DNA]</scope>
    <source>
        <strain evidence="2 3">UAMH7299</strain>
    </source>
</reference>
<evidence type="ECO:0000313" key="2">
    <source>
        <dbReference type="EMBL" id="PGH10542.1"/>
    </source>
</evidence>
<dbReference type="PANTHER" id="PTHR42047:SF1">
    <property type="entry name" value="PROTEIN, PUTATIVE (AFU_ORTHOLOGUE AFUA_6G03560)-RELATED"/>
    <property type="match status" value="1"/>
</dbReference>
<feature type="chain" id="PRO_5012518769" description="IgE-binding protein" evidence="1">
    <location>
        <begin position="20"/>
        <end position="190"/>
    </location>
</feature>
<accession>A0A2B7XPH3</accession>
<dbReference type="OrthoDB" id="5430620at2759"/>
<gene>
    <name evidence="2" type="ORF">AJ80_07488</name>
</gene>